<dbReference type="RefSeq" id="WP_006869843.1">
    <property type="nucleotide sequence ID" value="NZ_JH413805.1"/>
</dbReference>
<keyword evidence="2" id="KW-1185">Reference proteome</keyword>
<gene>
    <name evidence="1" type="ORF">LDG_5890</name>
</gene>
<dbReference type="OrthoDB" id="8607264at2"/>
<name>G9EKZ6_9GAMM</name>
<evidence type="ECO:0008006" key="3">
    <source>
        <dbReference type="Google" id="ProtNLM"/>
    </source>
</evidence>
<dbReference type="Pfam" id="PF06296">
    <property type="entry name" value="RelE"/>
    <property type="match status" value="1"/>
</dbReference>
<dbReference type="EMBL" id="JH413805">
    <property type="protein sequence ID" value="EHL32107.1"/>
    <property type="molecule type" value="Genomic_DNA"/>
</dbReference>
<organism evidence="1 2">
    <name type="scientific">Legionella drancourtii LLAP12</name>
    <dbReference type="NCBI Taxonomy" id="658187"/>
    <lineage>
        <taxon>Bacteria</taxon>
        <taxon>Pseudomonadati</taxon>
        <taxon>Pseudomonadota</taxon>
        <taxon>Gammaproteobacteria</taxon>
        <taxon>Legionellales</taxon>
        <taxon>Legionellaceae</taxon>
        <taxon>Legionella</taxon>
    </lineage>
</organism>
<accession>G9EKZ6</accession>
<dbReference type="InParanoid" id="G9EKZ6"/>
<evidence type="ECO:0000313" key="1">
    <source>
        <dbReference type="EMBL" id="EHL32107.1"/>
    </source>
</evidence>
<dbReference type="HOGENOM" id="CLU_132631_1_0_6"/>
<reference evidence="1 2" key="1">
    <citation type="journal article" date="2011" name="BMC Genomics">
        <title>Insight into cross-talk between intra-amoebal pathogens.</title>
        <authorList>
            <person name="Gimenez G."/>
            <person name="Bertelli C."/>
            <person name="Moliner C."/>
            <person name="Robert C."/>
            <person name="Raoult D."/>
            <person name="Fournier P.E."/>
            <person name="Greub G."/>
        </authorList>
    </citation>
    <scope>NUCLEOTIDE SEQUENCE [LARGE SCALE GENOMIC DNA]</scope>
    <source>
        <strain evidence="1 2">LLAP12</strain>
    </source>
</reference>
<dbReference type="InterPro" id="IPR009387">
    <property type="entry name" value="HigB-2"/>
</dbReference>
<dbReference type="STRING" id="658187.LDG_5890"/>
<evidence type="ECO:0000313" key="2">
    <source>
        <dbReference type="Proteomes" id="UP000002770"/>
    </source>
</evidence>
<dbReference type="eggNOG" id="COG4737">
    <property type="taxonomic scope" value="Bacteria"/>
</dbReference>
<sequence length="110" mass="12077">MKTIKTKLFAKWANKNDVSDKSLLEAAKEIAADNYEVNYGSGVIKKRVANKGRGKSSSVRTIVAFKSGKDCFFIYGFEKSAKSNIPLNEERALKVVAVSLYAYSDGLCGK</sequence>
<dbReference type="Proteomes" id="UP000002770">
    <property type="component" value="Unassembled WGS sequence"/>
</dbReference>
<dbReference type="AlphaFoldDB" id="G9EKZ6"/>
<proteinExistence type="predicted"/>
<protein>
    <recommendedName>
        <fullName evidence="3">Type II toxin-antitoxin system RelE/ParE family toxin</fullName>
    </recommendedName>
</protein>